<evidence type="ECO:0000313" key="1">
    <source>
        <dbReference type="EMBL" id="AVD99234.1"/>
    </source>
</evidence>
<evidence type="ECO:0000313" key="2">
    <source>
        <dbReference type="Proteomes" id="UP000241925"/>
    </source>
</evidence>
<proteinExistence type="predicted"/>
<dbReference type="OrthoDB" id="17831at10239"/>
<name>A0A2L1IVQ7_9CAUD</name>
<gene>
    <name evidence="1" type="ORF">SEA_BILLNYE_32</name>
</gene>
<dbReference type="EMBL" id="MG757153">
    <property type="protein sequence ID" value="AVD99234.1"/>
    <property type="molecule type" value="Genomic_DNA"/>
</dbReference>
<evidence type="ECO:0008006" key="3">
    <source>
        <dbReference type="Google" id="ProtNLM"/>
    </source>
</evidence>
<keyword evidence="2" id="KW-1185">Reference proteome</keyword>
<organism evidence="1 2">
    <name type="scientific">Streptomyces phage BillNye</name>
    <dbReference type="NCBI Taxonomy" id="2079426"/>
    <lineage>
        <taxon>Viruses</taxon>
        <taxon>Duplodnaviria</taxon>
        <taxon>Heunggongvirae</taxon>
        <taxon>Uroviricota</taxon>
        <taxon>Caudoviricetes</taxon>
        <taxon>Stanwilliamsviridae</taxon>
        <taxon>Loccivirinae</taxon>
        <taxon>Wilnyevirus</taxon>
        <taxon>Wilnyevirus billnye</taxon>
    </lineage>
</organism>
<accession>A0A2L1IVQ7</accession>
<protein>
    <recommendedName>
        <fullName evidence="3">Tail assembly chaperone</fullName>
    </recommendedName>
</protein>
<dbReference type="Proteomes" id="UP000241925">
    <property type="component" value="Segment"/>
</dbReference>
<sequence length="116" mass="12639">MATTVYTTEEIQLQDDSKVTLRPLTIKGLRKFMTVMEGFAKAENDEEGFEVLLTAAALCVSKQRPDFYDAEAGKATEAFEDAADMPTIYKILDVCGGVKLNDPNLLAMAAEALGKN</sequence>
<reference evidence="1 2" key="1">
    <citation type="submission" date="2018-01" db="EMBL/GenBank/DDBJ databases">
        <authorList>
            <person name="Grinwald M.F."/>
            <person name="Tasoff P."/>
            <person name="Simpson K.F."/>
            <person name="Vasser A."/>
            <person name="Shaffer C.D."/>
            <person name="Weston-Hafer K.A."/>
            <person name="Russell D.A."/>
            <person name="Pope W.H."/>
            <person name="Jacobs-Sera D."/>
            <person name="Hendrix R.W."/>
            <person name="Hatfull G.F."/>
        </authorList>
    </citation>
    <scope>NUCLEOTIDE SEQUENCE [LARGE SCALE GENOMIC DNA]</scope>
</reference>